<proteinExistence type="predicted"/>
<feature type="region of interest" description="Disordered" evidence="1">
    <location>
        <begin position="1"/>
        <end position="37"/>
    </location>
</feature>
<feature type="region of interest" description="Disordered" evidence="1">
    <location>
        <begin position="228"/>
        <end position="264"/>
    </location>
</feature>
<feature type="region of interest" description="Disordered" evidence="1">
    <location>
        <begin position="811"/>
        <end position="839"/>
    </location>
</feature>
<dbReference type="SUPFAM" id="SSF52799">
    <property type="entry name" value="(Phosphotyrosine protein) phosphatases II"/>
    <property type="match status" value="3"/>
</dbReference>
<dbReference type="RefSeq" id="XP_009495967.1">
    <property type="nucleotide sequence ID" value="XM_009497692.1"/>
</dbReference>
<feature type="compositionally biased region" description="Polar residues" evidence="1">
    <location>
        <begin position="752"/>
        <end position="763"/>
    </location>
</feature>
<evidence type="ECO:0008006" key="4">
    <source>
        <dbReference type="Google" id="ProtNLM"/>
    </source>
</evidence>
<keyword evidence="3" id="KW-1185">Reference proteome</keyword>
<feature type="compositionally biased region" description="Low complexity" evidence="1">
    <location>
        <begin position="818"/>
        <end position="828"/>
    </location>
</feature>
<dbReference type="eggNOG" id="ENOG502QQ90">
    <property type="taxonomic scope" value="Eukaryota"/>
</dbReference>
<evidence type="ECO:0000313" key="2">
    <source>
        <dbReference type="EMBL" id="KCV69402.1"/>
    </source>
</evidence>
<evidence type="ECO:0000256" key="1">
    <source>
        <dbReference type="SAM" id="MobiDB-lite"/>
    </source>
</evidence>
<dbReference type="Gene3D" id="3.90.190.10">
    <property type="entry name" value="Protein tyrosine phosphatase superfamily"/>
    <property type="match status" value="3"/>
</dbReference>
<dbReference type="EMBL" id="KB932206">
    <property type="protein sequence ID" value="KCV69402.1"/>
    <property type="molecule type" value="Genomic_DNA"/>
</dbReference>
<dbReference type="OMA" id="VIPIWEE"/>
<dbReference type="Pfam" id="PF14566">
    <property type="entry name" value="PTPlike_phytase"/>
    <property type="match status" value="4"/>
</dbReference>
<feature type="compositionally biased region" description="Polar residues" evidence="1">
    <location>
        <begin position="355"/>
        <end position="369"/>
    </location>
</feature>
<feature type="compositionally biased region" description="Low complexity" evidence="1">
    <location>
        <begin position="12"/>
        <end position="21"/>
    </location>
</feature>
<feature type="compositionally biased region" description="Low complexity" evidence="1">
    <location>
        <begin position="241"/>
        <end position="264"/>
    </location>
</feature>
<accession>A0A058Z7A2</accession>
<dbReference type="PANTHER" id="PTHR23339">
    <property type="entry name" value="TYROSINE SPECIFIC PROTEIN PHOSPHATASE AND DUAL SPECIFICITY PROTEIN PHOSPHATASE"/>
    <property type="match status" value="1"/>
</dbReference>
<dbReference type="OrthoDB" id="66369at2759"/>
<feature type="region of interest" description="Disordered" evidence="1">
    <location>
        <begin position="752"/>
        <end position="785"/>
    </location>
</feature>
<protein>
    <recommendedName>
        <fullName evidence="4">Tyrosine specific protein phosphatases domain-containing protein</fullName>
    </recommendedName>
</protein>
<organism evidence="2">
    <name type="scientific">Fonticula alba</name>
    <name type="common">Slime mold</name>
    <dbReference type="NCBI Taxonomy" id="691883"/>
    <lineage>
        <taxon>Eukaryota</taxon>
        <taxon>Rotosphaerida</taxon>
        <taxon>Fonticulaceae</taxon>
        <taxon>Fonticula</taxon>
    </lineage>
</organism>
<name>A0A058Z7A2_FONAL</name>
<gene>
    <name evidence="2" type="ORF">H696_03833</name>
</gene>
<feature type="region of interest" description="Disordered" evidence="1">
    <location>
        <begin position="60"/>
        <end position="94"/>
    </location>
</feature>
<reference evidence="2" key="1">
    <citation type="submission" date="2013-04" db="EMBL/GenBank/DDBJ databases">
        <title>The Genome Sequence of Fonticula alba ATCC 38817.</title>
        <authorList>
            <consortium name="The Broad Institute Genomics Platform"/>
            <person name="Russ C."/>
            <person name="Cuomo C."/>
            <person name="Burger G."/>
            <person name="Gray M.W."/>
            <person name="Holland P.W.H."/>
            <person name="King N."/>
            <person name="Lang F.B.F."/>
            <person name="Roger A.J."/>
            <person name="Ruiz-Trillo I."/>
            <person name="Brown M."/>
            <person name="Walker B."/>
            <person name="Young S."/>
            <person name="Zeng Q."/>
            <person name="Gargeya S."/>
            <person name="Fitzgerald M."/>
            <person name="Haas B."/>
            <person name="Abouelleil A."/>
            <person name="Allen A.W."/>
            <person name="Alvarado L."/>
            <person name="Arachchi H.M."/>
            <person name="Berlin A.M."/>
            <person name="Chapman S.B."/>
            <person name="Gainer-Dewar J."/>
            <person name="Goldberg J."/>
            <person name="Griggs A."/>
            <person name="Gujja S."/>
            <person name="Hansen M."/>
            <person name="Howarth C."/>
            <person name="Imamovic A."/>
            <person name="Ireland A."/>
            <person name="Larimer J."/>
            <person name="McCowan C."/>
            <person name="Murphy C."/>
            <person name="Pearson M."/>
            <person name="Poon T.W."/>
            <person name="Priest M."/>
            <person name="Roberts A."/>
            <person name="Saif S."/>
            <person name="Shea T."/>
            <person name="Sisk P."/>
            <person name="Sykes S."/>
            <person name="Wortman J."/>
            <person name="Nusbaum C."/>
            <person name="Birren B."/>
        </authorList>
    </citation>
    <scope>NUCLEOTIDE SEQUENCE [LARGE SCALE GENOMIC DNA]</scope>
    <source>
        <strain evidence="2">ATCC 38817</strain>
    </source>
</reference>
<sequence>MSHYITTTPLMGASSGPAGAKPSPPSDPLGQLVSGLSTHSPFRTGSVLSRGMILKADRHFTAPGAPDQPTLAPEAGGSTSLSLPRHLLSGSGGAPGHPLIPGAPLFRRIGGLPLSSSSLAGSPAPVEDSRFDIYASAQPDVEGLETVLSILGSGAASEPSARRRCVWVSTRQEPIVYINGRPYVLREEAAPQRDTRRFAGVAASRLDGIERRLRDDCLSESSMWHHYQTRPTDGRHGAVASSSSSSSSDTSSSTSLSDSSTLDLPGRSHPGGLILVHEEIDGRIIACWIYAREILTPSEMFASVRARNFDIHLERVPVTAGRAPDTRGLDRLASIVLDPRRGGSSFPASRPPSPTSHQRPSPLVSSPMDSNDGMPPASVSDLPAVLIFSCQSGAGRSSMLMALAWILRSAYIVGEPFFSQPAMYGTQSLGMTRRQLHQLAASSPAAGPAPTSRDQLILRLLALANRQGGPPGWAQMLLATPGVIDRLLAALGGEYAVARDLIAALAFDGPPCKAVIDSALDHCSARVHLREAILDARLAAASHAATVQAQRRLARLAASSHLELSESRRYFYGGGGDGDVLGSELAAPGDRRLLGPASLGLEDDDFGEEARLGPATRDLFRYLSLIPFSAYVLHHSRGGFQQLLAFLGSSPFPAVPGSPAGPASYGLWLEQRPELLSILLKVRRRSPASQNFSPIDTLRLPGPVGAPVPAHLAGHPGATTTAMDLFVSARSGVVLACHTILKPDTWTAAKQRSATGQSLSRNASGELLSPDDVTEPDISKDSLPESGIDVLCGGVLGDPADSMTTLDLARRHRRGSLSRRASLDSDAAVPPAGQAGSDARATVTTIFDGDTLDLEEDHSESCLPGLMTNSLLGSQGRPSAGGPQRCEYRRMPGVGLPIYAVPQPSASEIRRVVEAVKQELLAQHPPTGATPLAADAHAAQLVVQADTSLLWVNLREEPVVYINGVPFVVRDADASFGVRADPSRGRSFRGISGDRLEQIELCLKVDVQKEAHNNGNRVLIHSEKNGELAPEWVDIQAVQTPREVFAAFSESSTLPITYHRIPLPHGRTPSPAEYDALLQAIQCGYQPMTPTASGAPALPPRPVVFNCQMGRARSTLACVISRLIRDSCDPTMAQRSDDLSYAIPEKQFPLILALVRAAGGLGLLAQAHVDRAIDDAASCGGFHIRSAIRDLAQRAANILSLQTEQLAELPATGGLPQASGRIKGLQQTYQRATSAAISALVRYYNLIVFEVYLLDCQLRRRKGGPRAESPVDQSPGPLDSSGLPDGTTVPTFSEWTASHPEFAALLEGIYEESNAADSVLTPLAAYNAEESALSTSSLPDPEMKEPVNQRRFGSVLSAQTILKSDHFSGCHRLPPSMPRIDGVPNFRKVVVTGRLGGSTAFHLQATDVTGTGMPTREAIGRTLEQLLLGPDGTATTPSERVSLIWTNMREEPVVYVRGQPFALRTHDRLTANVLTAGMSTERVERMEECMKLDILRELESNAENNSSERGGSLLLIHDEDPGTMQTIARWELGVRAEDIRTTSEVFDEAFRDFAAQYPNVVKVDFLRLPVTDEQAPMPHVFDMLFERVISQQLDSLELGTHRDEFIFNCQMGRGRTTTAMIIAALTRGFLLRSASVAGALLAGQDPQSARAEATPFPDASTVPLSMGPGLGLEASESDLLSSTESRLDSMVISQAERDRRFQAGEYLVVMDLVRLLYGGKTAKRLTDQAIDSFSHVQNLRTAIHRLIEGYERLKSSPGAGHKRAEIHEAEHVTVNYLHRYFLLITFNSYLLERERDTLKTLTSEEGAALLEAETDRTPTGPTLARILRRAHAHSNRNFTSFDVWYNQRPELQAVFRDKDKDNDAADLFRI</sequence>
<dbReference type="InterPro" id="IPR029021">
    <property type="entry name" value="Prot-tyrosine_phosphatase-like"/>
</dbReference>
<dbReference type="SMART" id="SM01301">
    <property type="entry name" value="PTPlike_phytase"/>
    <property type="match status" value="3"/>
</dbReference>
<dbReference type="GeneID" id="20528558"/>
<feature type="region of interest" description="Disordered" evidence="1">
    <location>
        <begin position="339"/>
        <end position="375"/>
    </location>
</feature>
<feature type="region of interest" description="Disordered" evidence="1">
    <location>
        <begin position="1263"/>
        <end position="1292"/>
    </location>
</feature>
<dbReference type="Proteomes" id="UP000030693">
    <property type="component" value="Unassembled WGS sequence"/>
</dbReference>
<dbReference type="InterPro" id="IPR050561">
    <property type="entry name" value="PTP"/>
</dbReference>
<evidence type="ECO:0000313" key="3">
    <source>
        <dbReference type="Proteomes" id="UP000030693"/>
    </source>
</evidence>